<dbReference type="Bgee" id="ENSMUSG00000011958">
    <property type="expression patterns" value="Expressed in ascending aorta and 267 other cell types or tissues"/>
</dbReference>
<dbReference type="AGR" id="MGI:109327"/>
<keyword evidence="4" id="KW-1185">Reference proteome</keyword>
<reference evidence="2" key="4">
    <citation type="submission" date="2025-09" db="UniProtKB">
        <authorList>
            <consortium name="Ensembl"/>
        </authorList>
    </citation>
    <scope>IDENTIFICATION</scope>
    <source>
        <strain evidence="2">C57BL/6J</strain>
    </source>
</reference>
<dbReference type="HOGENOM" id="CLU_2503591_0_0_1"/>
<reference evidence="2" key="3">
    <citation type="submission" date="2025-08" db="UniProtKB">
        <authorList>
            <consortium name="Ensembl"/>
        </authorList>
    </citation>
    <scope>IDENTIFICATION</scope>
    <source>
        <strain evidence="2">C57BL/6J</strain>
    </source>
</reference>
<evidence type="ECO:0000313" key="4">
    <source>
        <dbReference type="Proteomes" id="UP000000589"/>
    </source>
</evidence>
<reference evidence="2 4" key="2">
    <citation type="journal article" date="2011" name="PLoS Biol.">
        <title>Modernizing reference genome assemblies.</title>
        <authorList>
            <person name="Church D.M."/>
            <person name="Schneider V.A."/>
            <person name="Graves T."/>
            <person name="Auger K."/>
            <person name="Cunningham F."/>
            <person name="Bouk N."/>
            <person name="Chen H.C."/>
            <person name="Agarwala R."/>
            <person name="McLaren W.M."/>
            <person name="Ritchie G.R."/>
            <person name="Albracht D."/>
            <person name="Kremitzki M."/>
            <person name="Rock S."/>
            <person name="Kotkiewicz H."/>
            <person name="Kremitzki C."/>
            <person name="Wollam A."/>
            <person name="Trani L."/>
            <person name="Fulton L."/>
            <person name="Fulton R."/>
            <person name="Matthews L."/>
            <person name="Whitehead S."/>
            <person name="Chow W."/>
            <person name="Torrance J."/>
            <person name="Dunn M."/>
            <person name="Harden G."/>
            <person name="Threadgold G."/>
            <person name="Wood J."/>
            <person name="Collins J."/>
            <person name="Heath P."/>
            <person name="Griffiths G."/>
            <person name="Pelan S."/>
            <person name="Grafham D."/>
            <person name="Eichler E.E."/>
            <person name="Weinstock G."/>
            <person name="Mardis E.R."/>
            <person name="Wilson R.K."/>
            <person name="Howe K."/>
            <person name="Flicek P."/>
            <person name="Hubbard T."/>
        </authorList>
    </citation>
    <scope>NUCLEOTIDE SEQUENCE [LARGE SCALE GENOMIC DNA]</scope>
    <source>
        <strain evidence="2 4">C57BL/6J</strain>
    </source>
</reference>
<name>D6RE50_MOUSE</name>
<dbReference type="MGI" id="MGI:109327">
    <property type="gene designation" value="Bnip2"/>
</dbReference>
<dbReference type="Ensembl" id="ENSMUST00000154772.8">
    <property type="protein sequence ID" value="ENSMUSP00000117957.2"/>
    <property type="gene ID" value="ENSMUSG00000011958.18"/>
</dbReference>
<evidence type="ECO:0000313" key="2">
    <source>
        <dbReference type="Ensembl" id="ENSMUSP00000117957.2"/>
    </source>
</evidence>
<dbReference type="GeneTree" id="ENSGT00940000158531"/>
<evidence type="ECO:0000313" key="3">
    <source>
        <dbReference type="MGI" id="MGI:109327"/>
    </source>
</evidence>
<dbReference type="Antibodypedia" id="12947">
    <property type="antibodies" value="325 antibodies from 29 providers"/>
</dbReference>
<feature type="region of interest" description="Disordered" evidence="1">
    <location>
        <begin position="1"/>
        <end position="44"/>
    </location>
</feature>
<dbReference type="Proteomes" id="UP000000589">
    <property type="component" value="Chromosome 9"/>
</dbReference>
<feature type="compositionally biased region" description="Acidic residues" evidence="1">
    <location>
        <begin position="10"/>
        <end position="33"/>
    </location>
</feature>
<organism evidence="2 4">
    <name type="scientific">Mus musculus</name>
    <name type="common">Mouse</name>
    <dbReference type="NCBI Taxonomy" id="10090"/>
    <lineage>
        <taxon>Eukaryota</taxon>
        <taxon>Metazoa</taxon>
        <taxon>Chordata</taxon>
        <taxon>Craniata</taxon>
        <taxon>Vertebrata</taxon>
        <taxon>Euteleostomi</taxon>
        <taxon>Mammalia</taxon>
        <taxon>Eutheria</taxon>
        <taxon>Euarchontoglires</taxon>
        <taxon>Glires</taxon>
        <taxon>Rodentia</taxon>
        <taxon>Myomorpha</taxon>
        <taxon>Muroidea</taxon>
        <taxon>Muridae</taxon>
        <taxon>Murinae</taxon>
        <taxon>Mus</taxon>
        <taxon>Mus</taxon>
    </lineage>
</organism>
<reference evidence="2 4" key="1">
    <citation type="journal article" date="2009" name="PLoS Biol.">
        <title>Lineage-specific biology revealed by a finished genome assembly of the mouse.</title>
        <authorList>
            <consortium name="Mouse Genome Sequencing Consortium"/>
            <person name="Church D.M."/>
            <person name="Goodstadt L."/>
            <person name="Hillier L.W."/>
            <person name="Zody M.C."/>
            <person name="Goldstein S."/>
            <person name="She X."/>
            <person name="Bult C.J."/>
            <person name="Agarwala R."/>
            <person name="Cherry J.L."/>
            <person name="DiCuccio M."/>
            <person name="Hlavina W."/>
            <person name="Kapustin Y."/>
            <person name="Meric P."/>
            <person name="Maglott D."/>
            <person name="Birtle Z."/>
            <person name="Marques A.C."/>
            <person name="Graves T."/>
            <person name="Zhou S."/>
            <person name="Teague B."/>
            <person name="Potamousis K."/>
            <person name="Churas C."/>
            <person name="Place M."/>
            <person name="Herschleb J."/>
            <person name="Runnheim R."/>
            <person name="Forrest D."/>
            <person name="Amos-Landgraf J."/>
            <person name="Schwartz D.C."/>
            <person name="Cheng Z."/>
            <person name="Lindblad-Toh K."/>
            <person name="Eichler E.E."/>
            <person name="Ponting C.P."/>
        </authorList>
    </citation>
    <scope>NUCLEOTIDE SEQUENCE [LARGE SCALE GENOMIC DNA]</scope>
    <source>
        <strain evidence="2 4">C57BL/6J</strain>
    </source>
</reference>
<accession>D6RE50</accession>
<protein>
    <submittedName>
        <fullName evidence="2">BCL2/adenovirus E1B interacting protein 2</fullName>
    </submittedName>
</protein>
<evidence type="ECO:0000256" key="1">
    <source>
        <dbReference type="SAM" id="MobiDB-lite"/>
    </source>
</evidence>
<proteinExistence type="predicted"/>
<dbReference type="ExpressionAtlas" id="D6RE50">
    <property type="expression patterns" value="baseline and differential"/>
</dbReference>
<sequence length="107" mass="12109">MEGVELKEEWQDEDFPIPLPEDDSIEADTLDGTDPDRQPGSLEVNGNKVRKKLMAPDISLTLDPGEDSLWSDDLDEAGEVDLEGLDTPSENSDEFEWEVISWKDIFR</sequence>
<dbReference type="AlphaFoldDB" id="D6RE50"/>
<dbReference type="VEuPathDB" id="HostDB:ENSMUSG00000011958"/>
<gene>
    <name evidence="2 3" type="primary">Bnip2</name>
</gene>
<dbReference type="ProteomicsDB" id="373729"/>